<proteinExistence type="predicted"/>
<dbReference type="AlphaFoldDB" id="A0AAN8XJ91"/>
<reference evidence="2 3" key="1">
    <citation type="submission" date="2023-11" db="EMBL/GenBank/DDBJ databases">
        <title>Halocaridina rubra genome assembly.</title>
        <authorList>
            <person name="Smith C."/>
        </authorList>
    </citation>
    <scope>NUCLEOTIDE SEQUENCE [LARGE SCALE GENOMIC DNA]</scope>
    <source>
        <strain evidence="2">EP-1</strain>
        <tissue evidence="2">Whole</tissue>
    </source>
</reference>
<evidence type="ECO:0000313" key="3">
    <source>
        <dbReference type="Proteomes" id="UP001381693"/>
    </source>
</evidence>
<keyword evidence="3" id="KW-1185">Reference proteome</keyword>
<sequence>MQIAYANTASFKLLVISCASSLPETPPLTNRTWLGTGGRSLSACSSHSTCSSKASTRTKPS</sequence>
<comment type="caution">
    <text evidence="2">The sequence shown here is derived from an EMBL/GenBank/DDBJ whole genome shotgun (WGS) entry which is preliminary data.</text>
</comment>
<protein>
    <submittedName>
        <fullName evidence="2">Uncharacterized protein</fullName>
    </submittedName>
</protein>
<dbReference type="Proteomes" id="UP001381693">
    <property type="component" value="Unassembled WGS sequence"/>
</dbReference>
<gene>
    <name evidence="2" type="ORF">SK128_008760</name>
</gene>
<organism evidence="2 3">
    <name type="scientific">Halocaridina rubra</name>
    <name type="common">Hawaiian red shrimp</name>
    <dbReference type="NCBI Taxonomy" id="373956"/>
    <lineage>
        <taxon>Eukaryota</taxon>
        <taxon>Metazoa</taxon>
        <taxon>Ecdysozoa</taxon>
        <taxon>Arthropoda</taxon>
        <taxon>Crustacea</taxon>
        <taxon>Multicrustacea</taxon>
        <taxon>Malacostraca</taxon>
        <taxon>Eumalacostraca</taxon>
        <taxon>Eucarida</taxon>
        <taxon>Decapoda</taxon>
        <taxon>Pleocyemata</taxon>
        <taxon>Caridea</taxon>
        <taxon>Atyoidea</taxon>
        <taxon>Atyidae</taxon>
        <taxon>Halocaridina</taxon>
    </lineage>
</organism>
<evidence type="ECO:0000313" key="2">
    <source>
        <dbReference type="EMBL" id="KAK7085392.1"/>
    </source>
</evidence>
<accession>A0AAN8XJ91</accession>
<name>A0AAN8XJ91_HALRR</name>
<feature type="compositionally biased region" description="Low complexity" evidence="1">
    <location>
        <begin position="40"/>
        <end position="55"/>
    </location>
</feature>
<dbReference type="EMBL" id="JAXCGZ010001049">
    <property type="protein sequence ID" value="KAK7085392.1"/>
    <property type="molecule type" value="Genomic_DNA"/>
</dbReference>
<evidence type="ECO:0000256" key="1">
    <source>
        <dbReference type="SAM" id="MobiDB-lite"/>
    </source>
</evidence>
<feature type="region of interest" description="Disordered" evidence="1">
    <location>
        <begin position="40"/>
        <end position="61"/>
    </location>
</feature>